<dbReference type="GO" id="GO:0005829">
    <property type="term" value="C:cytosol"/>
    <property type="evidence" value="ECO:0007669"/>
    <property type="project" value="TreeGrafter"/>
</dbReference>
<dbReference type="SFLD" id="SFLDS00003">
    <property type="entry name" value="Haloacid_Dehalogenase"/>
    <property type="match status" value="1"/>
</dbReference>
<dbReference type="AlphaFoldDB" id="A0A227KRB1"/>
<keyword evidence="4" id="KW-0119">Carbohydrate metabolism</keyword>
<gene>
    <name evidence="5" type="ORF">ADH67_01685</name>
</gene>
<proteinExistence type="predicted"/>
<evidence type="ECO:0000256" key="1">
    <source>
        <dbReference type="ARBA" id="ARBA00022723"/>
    </source>
</evidence>
<evidence type="ECO:0000256" key="2">
    <source>
        <dbReference type="ARBA" id="ARBA00022801"/>
    </source>
</evidence>
<dbReference type="EMBL" id="NHMP01000001">
    <property type="protein sequence ID" value="OXE51033.1"/>
    <property type="molecule type" value="Genomic_DNA"/>
</dbReference>
<dbReference type="Proteomes" id="UP000214610">
    <property type="component" value="Unassembled WGS sequence"/>
</dbReference>
<sequence length="216" mass="24074">MTPEIFLFDFDGTLVDSAPDLAAAANHLRLVRSLPPVPYDKLKVTASSGARGLIKAAFDMDPGSPDYEEIVKEFLDYYQDHLADHSGLFPGVQEVLNWFDDNSIVWGVVTNKHERFTYPLIEALRIHPHVVVCGDTLPERKPSPLPLIYAAEKVGKDITKGIYCGDDKRDITAANSAECFSIAAQWGYLGKTNPIEEWGADLIMRNPSELIRFQIP</sequence>
<reference evidence="6" key="1">
    <citation type="submission" date="2017-05" db="EMBL/GenBank/DDBJ databases">
        <title>Improved OligoMM genomes.</title>
        <authorList>
            <person name="Garzetti D."/>
        </authorList>
    </citation>
    <scope>NUCLEOTIDE SEQUENCE [LARGE SCALE GENOMIC DNA]</scope>
    <source>
        <strain evidence="6">YL45</strain>
    </source>
</reference>
<comment type="caution">
    <text evidence="5">The sequence shown here is derived from an EMBL/GenBank/DDBJ whole genome shotgun (WGS) entry which is preliminary data.</text>
</comment>
<dbReference type="Gene3D" id="3.40.50.1000">
    <property type="entry name" value="HAD superfamily/HAD-like"/>
    <property type="match status" value="1"/>
</dbReference>
<evidence type="ECO:0000313" key="5">
    <source>
        <dbReference type="EMBL" id="OXE51033.1"/>
    </source>
</evidence>
<evidence type="ECO:0000256" key="4">
    <source>
        <dbReference type="ARBA" id="ARBA00023277"/>
    </source>
</evidence>
<dbReference type="GeneID" id="78363234"/>
<name>A0A227KRB1_9BURK</name>
<organism evidence="5 6">
    <name type="scientific">Turicimonas muris</name>
    <dbReference type="NCBI Taxonomy" id="1796652"/>
    <lineage>
        <taxon>Bacteria</taxon>
        <taxon>Pseudomonadati</taxon>
        <taxon>Pseudomonadota</taxon>
        <taxon>Betaproteobacteria</taxon>
        <taxon>Burkholderiales</taxon>
        <taxon>Sutterellaceae</taxon>
        <taxon>Turicimonas</taxon>
    </lineage>
</organism>
<keyword evidence="2" id="KW-0378">Hydrolase</keyword>
<dbReference type="NCBIfam" id="TIGR01549">
    <property type="entry name" value="HAD-SF-IA-v1"/>
    <property type="match status" value="1"/>
</dbReference>
<evidence type="ECO:0000256" key="3">
    <source>
        <dbReference type="ARBA" id="ARBA00022842"/>
    </source>
</evidence>
<dbReference type="SFLD" id="SFLDG01129">
    <property type="entry name" value="C1.5:_HAD__Beta-PGM__Phosphata"/>
    <property type="match status" value="1"/>
</dbReference>
<protein>
    <submittedName>
        <fullName evidence="5">Phosphoglycolate phosphatase</fullName>
    </submittedName>
</protein>
<dbReference type="InterPro" id="IPR023214">
    <property type="entry name" value="HAD_sf"/>
</dbReference>
<accession>A0A227KRB1</accession>
<dbReference type="Pfam" id="PF13419">
    <property type="entry name" value="HAD_2"/>
    <property type="match status" value="1"/>
</dbReference>
<dbReference type="InterPro" id="IPR023198">
    <property type="entry name" value="PGP-like_dom2"/>
</dbReference>
<keyword evidence="3" id="KW-0460">Magnesium</keyword>
<evidence type="ECO:0000313" key="6">
    <source>
        <dbReference type="Proteomes" id="UP000214610"/>
    </source>
</evidence>
<dbReference type="Gene3D" id="1.10.150.240">
    <property type="entry name" value="Putative phosphatase, domain 2"/>
    <property type="match status" value="1"/>
</dbReference>
<dbReference type="SUPFAM" id="SSF56784">
    <property type="entry name" value="HAD-like"/>
    <property type="match status" value="1"/>
</dbReference>
<dbReference type="InterPro" id="IPR036412">
    <property type="entry name" value="HAD-like_sf"/>
</dbReference>
<keyword evidence="6" id="KW-1185">Reference proteome</keyword>
<dbReference type="PANTHER" id="PTHR43434">
    <property type="entry name" value="PHOSPHOGLYCOLATE PHOSPHATASE"/>
    <property type="match status" value="1"/>
</dbReference>
<dbReference type="InterPro" id="IPR050155">
    <property type="entry name" value="HAD-like_hydrolase_sf"/>
</dbReference>
<dbReference type="RefSeq" id="WP_066591046.1">
    <property type="nucleotide sequence ID" value="NZ_CAJTBZ010000021.1"/>
</dbReference>
<dbReference type="GO" id="GO:0008967">
    <property type="term" value="F:phosphoglycolate phosphatase activity"/>
    <property type="evidence" value="ECO:0007669"/>
    <property type="project" value="TreeGrafter"/>
</dbReference>
<dbReference type="GO" id="GO:0006281">
    <property type="term" value="P:DNA repair"/>
    <property type="evidence" value="ECO:0007669"/>
    <property type="project" value="TreeGrafter"/>
</dbReference>
<dbReference type="InterPro" id="IPR006439">
    <property type="entry name" value="HAD-SF_hydro_IA"/>
</dbReference>
<dbReference type="GO" id="GO:0046872">
    <property type="term" value="F:metal ion binding"/>
    <property type="evidence" value="ECO:0007669"/>
    <property type="project" value="UniProtKB-KW"/>
</dbReference>
<dbReference type="InterPro" id="IPR041492">
    <property type="entry name" value="HAD_2"/>
</dbReference>
<dbReference type="PANTHER" id="PTHR43434:SF23">
    <property type="entry name" value="PHOSPHOGLYCOLATE PHOSPHATASE"/>
    <property type="match status" value="1"/>
</dbReference>
<keyword evidence="1" id="KW-0479">Metal-binding</keyword>